<dbReference type="OrthoDB" id="10370771at2759"/>
<evidence type="ECO:0000313" key="2">
    <source>
        <dbReference type="Proteomes" id="UP000055048"/>
    </source>
</evidence>
<gene>
    <name evidence="1" type="ORF">T05_6489</name>
</gene>
<dbReference type="AlphaFoldDB" id="A0A0V0TV49"/>
<sequence>MASLTLAKVERTMTKADRLLEKTRPKEAIILLTDAFWTLGTAAAMAKACSHWADARLGKAQKNNGPQLAVWNGKRQQQFAWETRENSRKMRTRTDATDAKYEGFCLLLISRVKFATSNPGLLVLHKWRQLEENEQNLHRIYSTMLERSTVQL</sequence>
<comment type="caution">
    <text evidence="1">The sequence shown here is derived from an EMBL/GenBank/DDBJ whole genome shotgun (WGS) entry which is preliminary data.</text>
</comment>
<accession>A0A0V0TV49</accession>
<proteinExistence type="predicted"/>
<dbReference type="Proteomes" id="UP000055048">
    <property type="component" value="Unassembled WGS sequence"/>
</dbReference>
<evidence type="ECO:0000313" key="1">
    <source>
        <dbReference type="EMBL" id="KRX42856.1"/>
    </source>
</evidence>
<protein>
    <submittedName>
        <fullName evidence="1">Uncharacterized protein</fullName>
    </submittedName>
</protein>
<reference evidence="1 2" key="1">
    <citation type="submission" date="2015-01" db="EMBL/GenBank/DDBJ databases">
        <title>Evolution of Trichinella species and genotypes.</title>
        <authorList>
            <person name="Korhonen P.K."/>
            <person name="Edoardo P."/>
            <person name="Giuseppe L.R."/>
            <person name="Gasser R.B."/>
        </authorList>
    </citation>
    <scope>NUCLEOTIDE SEQUENCE [LARGE SCALE GENOMIC DNA]</scope>
    <source>
        <strain evidence="1">ISS417</strain>
    </source>
</reference>
<dbReference type="EMBL" id="JYDJ01000133">
    <property type="protein sequence ID" value="KRX42856.1"/>
    <property type="molecule type" value="Genomic_DNA"/>
</dbReference>
<name>A0A0V0TV49_9BILA</name>
<organism evidence="1 2">
    <name type="scientific">Trichinella murrelli</name>
    <dbReference type="NCBI Taxonomy" id="144512"/>
    <lineage>
        <taxon>Eukaryota</taxon>
        <taxon>Metazoa</taxon>
        <taxon>Ecdysozoa</taxon>
        <taxon>Nematoda</taxon>
        <taxon>Enoplea</taxon>
        <taxon>Dorylaimia</taxon>
        <taxon>Trichinellida</taxon>
        <taxon>Trichinellidae</taxon>
        <taxon>Trichinella</taxon>
    </lineage>
</organism>
<keyword evidence="2" id="KW-1185">Reference proteome</keyword>